<sequence>MPVNDADYRAPTWLPGGHLQTLVPRYIRRLTLTGEPVDIDLPDGDRLHAELYRSPEPDAPLLILSHGLEGSARSGYILGTTRAALAKGWSVLAWNLRSCGDQLNRTPRIYHSGCSDDLDAVISWATGAGFPRLHLGGFSLGGNVTLKWLGEQGEAARERGVEAAATASVPLDLLACVLTLERPANWLYHKHFVRSMKRRLKAKAAQFPGHFDLQRLKQMKTLWALDEHYTAPLNGFRDAADYYARCSSRFFLRDIRVPTLLVTARNDPFFNDRCFPTEEAEAHDHLIFEAPRTGGHVGFWQGPGDWWLERRFLQHFGREKP</sequence>
<evidence type="ECO:0000256" key="3">
    <source>
        <dbReference type="ARBA" id="ARBA00022801"/>
    </source>
</evidence>
<feature type="active site" description="Charge relay system" evidence="4">
    <location>
        <position position="296"/>
    </location>
</feature>
<dbReference type="PROSITE" id="PS01133">
    <property type="entry name" value="UPF0017"/>
    <property type="match status" value="1"/>
</dbReference>
<dbReference type="Gene3D" id="3.40.50.1820">
    <property type="entry name" value="alpha/beta hydrolase"/>
    <property type="match status" value="1"/>
</dbReference>
<dbReference type="Proteomes" id="UP000273643">
    <property type="component" value="Unassembled WGS sequence"/>
</dbReference>
<dbReference type="InterPro" id="IPR000073">
    <property type="entry name" value="AB_hydrolase_1"/>
</dbReference>
<reference evidence="6 7" key="1">
    <citation type="submission" date="2018-11" db="EMBL/GenBank/DDBJ databases">
        <title>Genomic Encyclopedia of Type Strains, Phase IV (KMG-IV): sequencing the most valuable type-strain genomes for metagenomic binning, comparative biology and taxonomic classification.</title>
        <authorList>
            <person name="Goeker M."/>
        </authorList>
    </citation>
    <scope>NUCLEOTIDE SEQUENCE [LARGE SCALE GENOMIC DNA]</scope>
    <source>
        <strain evidence="6 7">DSM 16974</strain>
    </source>
</reference>
<protein>
    <recommendedName>
        <fullName evidence="5">AB hydrolase-1 domain-containing protein</fullName>
    </recommendedName>
</protein>
<feature type="active site" description="Charge relay system" evidence="4">
    <location>
        <position position="139"/>
    </location>
</feature>
<dbReference type="InterPro" id="IPR012020">
    <property type="entry name" value="ABHD4"/>
</dbReference>
<dbReference type="InterPro" id="IPR029058">
    <property type="entry name" value="AB_hydrolase_fold"/>
</dbReference>
<dbReference type="GO" id="GO:0034338">
    <property type="term" value="F:short-chain carboxylesterase activity"/>
    <property type="evidence" value="ECO:0007669"/>
    <property type="project" value="TreeGrafter"/>
</dbReference>
<feature type="domain" description="AB hydrolase-1" evidence="5">
    <location>
        <begin position="60"/>
        <end position="303"/>
    </location>
</feature>
<dbReference type="SUPFAM" id="SSF53474">
    <property type="entry name" value="alpha/beta-Hydrolases"/>
    <property type="match status" value="1"/>
</dbReference>
<dbReference type="AlphaFoldDB" id="A0A3N1NYL2"/>
<evidence type="ECO:0000256" key="4">
    <source>
        <dbReference type="PIRSR" id="PIRSR005211-1"/>
    </source>
</evidence>
<dbReference type="EMBL" id="RJUK01000001">
    <property type="protein sequence ID" value="ROQ20491.1"/>
    <property type="molecule type" value="Genomic_DNA"/>
</dbReference>
<gene>
    <name evidence="6" type="ORF">EDC38_1097</name>
</gene>
<proteinExistence type="inferred from homology"/>
<keyword evidence="2" id="KW-0719">Serine esterase</keyword>
<dbReference type="Pfam" id="PF00561">
    <property type="entry name" value="Abhydrolase_1"/>
    <property type="match status" value="1"/>
</dbReference>
<evidence type="ECO:0000256" key="1">
    <source>
        <dbReference type="ARBA" id="ARBA00010884"/>
    </source>
</evidence>
<dbReference type="PANTHER" id="PTHR10794">
    <property type="entry name" value="ABHYDROLASE DOMAIN-CONTAINING PROTEIN"/>
    <property type="match status" value="1"/>
</dbReference>
<dbReference type="InterPro" id="IPR050960">
    <property type="entry name" value="AB_hydrolase_4_sf"/>
</dbReference>
<comment type="caution">
    <text evidence="6">The sequence shown here is derived from an EMBL/GenBank/DDBJ whole genome shotgun (WGS) entry which is preliminary data.</text>
</comment>
<evidence type="ECO:0000256" key="2">
    <source>
        <dbReference type="ARBA" id="ARBA00022487"/>
    </source>
</evidence>
<comment type="similarity">
    <text evidence="1">Belongs to the AB hydrolase superfamily. AB hydrolase 4 family.</text>
</comment>
<dbReference type="PANTHER" id="PTHR10794:SF94">
    <property type="entry name" value="ESTERASE YHET-RELATED"/>
    <property type="match status" value="1"/>
</dbReference>
<evidence type="ECO:0000313" key="6">
    <source>
        <dbReference type="EMBL" id="ROQ20491.1"/>
    </source>
</evidence>
<evidence type="ECO:0000259" key="5">
    <source>
        <dbReference type="Pfam" id="PF00561"/>
    </source>
</evidence>
<organism evidence="6 7">
    <name type="scientific">Marinimicrobium koreense</name>
    <dbReference type="NCBI Taxonomy" id="306545"/>
    <lineage>
        <taxon>Bacteria</taxon>
        <taxon>Pseudomonadati</taxon>
        <taxon>Pseudomonadota</taxon>
        <taxon>Gammaproteobacteria</taxon>
        <taxon>Cellvibrionales</taxon>
        <taxon>Cellvibrionaceae</taxon>
        <taxon>Marinimicrobium</taxon>
    </lineage>
</organism>
<dbReference type="RefSeq" id="WP_123637629.1">
    <property type="nucleotide sequence ID" value="NZ_RJUK01000001.1"/>
</dbReference>
<evidence type="ECO:0000313" key="7">
    <source>
        <dbReference type="Proteomes" id="UP000273643"/>
    </source>
</evidence>
<dbReference type="PIRSF" id="PIRSF005211">
    <property type="entry name" value="Ab_hydro_YheT"/>
    <property type="match status" value="1"/>
</dbReference>
<dbReference type="InterPro" id="IPR000952">
    <property type="entry name" value="AB_hydrolase_4_CS"/>
</dbReference>
<keyword evidence="7" id="KW-1185">Reference proteome</keyword>
<dbReference type="GO" id="GO:0047372">
    <property type="term" value="F:monoacylglycerol lipase activity"/>
    <property type="evidence" value="ECO:0007669"/>
    <property type="project" value="TreeGrafter"/>
</dbReference>
<keyword evidence="3" id="KW-0378">Hydrolase</keyword>
<name>A0A3N1NYL2_9GAMM</name>
<dbReference type="OrthoDB" id="332676at2"/>
<accession>A0A3N1NYL2</accession>
<feature type="active site" description="Charge relay system" evidence="4">
    <location>
        <position position="267"/>
    </location>
</feature>